<evidence type="ECO:0000313" key="2">
    <source>
        <dbReference type="Proteomes" id="UP000257109"/>
    </source>
</evidence>
<reference evidence="1" key="1">
    <citation type="submission" date="2018-05" db="EMBL/GenBank/DDBJ databases">
        <title>Draft genome of Mucuna pruriens seed.</title>
        <authorList>
            <person name="Nnadi N.E."/>
            <person name="Vos R."/>
            <person name="Hasami M.H."/>
            <person name="Devisetty U.K."/>
            <person name="Aguiy J.C."/>
        </authorList>
    </citation>
    <scope>NUCLEOTIDE SEQUENCE [LARGE SCALE GENOMIC DNA]</scope>
    <source>
        <strain evidence="1">JCA_2017</strain>
    </source>
</reference>
<dbReference type="AlphaFoldDB" id="A0A371FNA7"/>
<organism evidence="1 2">
    <name type="scientific">Mucuna pruriens</name>
    <name type="common">Velvet bean</name>
    <name type="synonym">Dolichos pruriens</name>
    <dbReference type="NCBI Taxonomy" id="157652"/>
    <lineage>
        <taxon>Eukaryota</taxon>
        <taxon>Viridiplantae</taxon>
        <taxon>Streptophyta</taxon>
        <taxon>Embryophyta</taxon>
        <taxon>Tracheophyta</taxon>
        <taxon>Spermatophyta</taxon>
        <taxon>Magnoliopsida</taxon>
        <taxon>eudicotyledons</taxon>
        <taxon>Gunneridae</taxon>
        <taxon>Pentapetalae</taxon>
        <taxon>rosids</taxon>
        <taxon>fabids</taxon>
        <taxon>Fabales</taxon>
        <taxon>Fabaceae</taxon>
        <taxon>Papilionoideae</taxon>
        <taxon>50 kb inversion clade</taxon>
        <taxon>NPAAA clade</taxon>
        <taxon>indigoferoid/millettioid clade</taxon>
        <taxon>Phaseoleae</taxon>
        <taxon>Mucuna</taxon>
    </lineage>
</organism>
<gene>
    <name evidence="1" type="ORF">CR513_39812</name>
</gene>
<dbReference type="EMBL" id="QJKJ01008447">
    <property type="protein sequence ID" value="RDX79731.1"/>
    <property type="molecule type" value="Genomic_DNA"/>
</dbReference>
<evidence type="ECO:0000313" key="1">
    <source>
        <dbReference type="EMBL" id="RDX79731.1"/>
    </source>
</evidence>
<dbReference type="OrthoDB" id="1746033at2759"/>
<proteinExistence type="predicted"/>
<feature type="non-terminal residue" evidence="1">
    <location>
        <position position="1"/>
    </location>
</feature>
<comment type="caution">
    <text evidence="1">The sequence shown here is derived from an EMBL/GenBank/DDBJ whole genome shotgun (WGS) entry which is preliminary data.</text>
</comment>
<keyword evidence="2" id="KW-1185">Reference proteome</keyword>
<name>A0A371FNA7_MUCPR</name>
<protein>
    <submittedName>
        <fullName evidence="1">Uncharacterized protein</fullName>
    </submittedName>
</protein>
<dbReference type="Proteomes" id="UP000257109">
    <property type="component" value="Unassembled WGS sequence"/>
</dbReference>
<sequence length="108" mass="12776">MDCHGCHRITKPLRNKKNKPEEWEPHLRVNILVITAEDKATILRPNELPNLVGPFRLDDRNYLQLAQYIRTTFKGRKKLSHIEGSGPPRHDTKFEAWDDEDFLIMTWL</sequence>
<accession>A0A371FNA7</accession>